<sequence>MPASRLVPWMLKFQFDGKVDFFEIDPVAYAPALGAQGVADYRAALDEVRAGLPPEGETGRGHDPGAHTRFVLRYNDQRLAVLDRDVDAIIRTHSGDGRVAAWLEDTAEALEEIGEIDLALDWARRAVDFDKGYQSLAAARYWCKLLAEHRPGELVEARLYVFRRWPGSSTAAALHAAAGAEWPSVEAEVMTALRASPEDAVTFALTTLKDPALAWRLAHELGLDEARTWVALLDEYERIDPVATLPVHRRLVEAALEKAAPQNYRVAAARLARMRRLAAGTQEADGVEALIAELREAHRRRTRLLQELDKALGRESAVG</sequence>
<dbReference type="Proteomes" id="UP000184512">
    <property type="component" value="Unassembled WGS sequence"/>
</dbReference>
<reference evidence="2 3" key="1">
    <citation type="submission" date="2016-11" db="EMBL/GenBank/DDBJ databases">
        <authorList>
            <person name="Jaros S."/>
            <person name="Januszkiewicz K."/>
            <person name="Wedrychowicz H."/>
        </authorList>
    </citation>
    <scope>NUCLEOTIDE SEQUENCE [LARGE SCALE GENOMIC DNA]</scope>
    <source>
        <strain evidence="2 3">DSM 12906</strain>
    </source>
</reference>
<keyword evidence="3" id="KW-1185">Reference proteome</keyword>
<evidence type="ECO:0000256" key="1">
    <source>
        <dbReference type="SAM" id="Coils"/>
    </source>
</evidence>
<evidence type="ECO:0000313" key="2">
    <source>
        <dbReference type="EMBL" id="SHJ93758.1"/>
    </source>
</evidence>
<gene>
    <name evidence="2" type="ORF">SAMN02745244_03614</name>
</gene>
<name>A0A1M6NDC7_9ACTN</name>
<evidence type="ECO:0008006" key="4">
    <source>
        <dbReference type="Google" id="ProtNLM"/>
    </source>
</evidence>
<dbReference type="AlphaFoldDB" id="A0A1M6NDC7"/>
<accession>A0A1M6NDC7</accession>
<protein>
    <recommendedName>
        <fullName evidence="4">Tetratricopeptide repeat-containing protein</fullName>
    </recommendedName>
</protein>
<dbReference type="EMBL" id="FQZG01000112">
    <property type="protein sequence ID" value="SHJ93758.1"/>
    <property type="molecule type" value="Genomic_DNA"/>
</dbReference>
<dbReference type="STRING" id="1123357.SAMN02745244_03614"/>
<keyword evidence="1" id="KW-0175">Coiled coil</keyword>
<proteinExistence type="predicted"/>
<evidence type="ECO:0000313" key="3">
    <source>
        <dbReference type="Proteomes" id="UP000184512"/>
    </source>
</evidence>
<feature type="coiled-coil region" evidence="1">
    <location>
        <begin position="287"/>
        <end position="314"/>
    </location>
</feature>
<organism evidence="2 3">
    <name type="scientific">Tessaracoccus bendigoensis DSM 12906</name>
    <dbReference type="NCBI Taxonomy" id="1123357"/>
    <lineage>
        <taxon>Bacteria</taxon>
        <taxon>Bacillati</taxon>
        <taxon>Actinomycetota</taxon>
        <taxon>Actinomycetes</taxon>
        <taxon>Propionibacteriales</taxon>
        <taxon>Propionibacteriaceae</taxon>
        <taxon>Tessaracoccus</taxon>
    </lineage>
</organism>